<organism evidence="2 3">
    <name type="scientific">Terasakiella brassicae</name>
    <dbReference type="NCBI Taxonomy" id="1634917"/>
    <lineage>
        <taxon>Bacteria</taxon>
        <taxon>Pseudomonadati</taxon>
        <taxon>Pseudomonadota</taxon>
        <taxon>Alphaproteobacteria</taxon>
        <taxon>Rhodospirillales</taxon>
        <taxon>Terasakiellaceae</taxon>
        <taxon>Terasakiella</taxon>
    </lineage>
</organism>
<dbReference type="Proteomes" id="UP000632498">
    <property type="component" value="Unassembled WGS sequence"/>
</dbReference>
<dbReference type="AlphaFoldDB" id="A0A917BXG5"/>
<comment type="caution">
    <text evidence="2">The sequence shown here is derived from an EMBL/GenBank/DDBJ whole genome shotgun (WGS) entry which is preliminary data.</text>
</comment>
<reference evidence="2" key="2">
    <citation type="submission" date="2020-09" db="EMBL/GenBank/DDBJ databases">
        <authorList>
            <person name="Sun Q."/>
            <person name="Zhou Y."/>
        </authorList>
    </citation>
    <scope>NUCLEOTIDE SEQUENCE</scope>
    <source>
        <strain evidence="2">CGMCC 1.15254</strain>
    </source>
</reference>
<accession>A0A917BXG5</accession>
<evidence type="ECO:0000313" key="3">
    <source>
        <dbReference type="Proteomes" id="UP000632498"/>
    </source>
</evidence>
<keyword evidence="3" id="KW-1185">Reference proteome</keyword>
<name>A0A917BXG5_9PROT</name>
<gene>
    <name evidence="2" type="ORF">GCM10011332_14140</name>
</gene>
<keyword evidence="1" id="KW-1133">Transmembrane helix</keyword>
<sequence length="146" mass="16088">MSDTTQTNAMAEIALALAMGFFSIMVLTMVSMGGGMMSQSVKSALDDDPVALANTVEKNEPDQAKGASRNVQPENLLIYYQDRFLDHRFKPVDPTRLVGRDKIVLAVDPDLSMSATMQVRKRVSAQDITVVVLNDKWLKALQEAKL</sequence>
<dbReference type="EMBL" id="BMHV01000008">
    <property type="protein sequence ID" value="GGF61521.1"/>
    <property type="molecule type" value="Genomic_DNA"/>
</dbReference>
<evidence type="ECO:0000313" key="2">
    <source>
        <dbReference type="EMBL" id="GGF61521.1"/>
    </source>
</evidence>
<proteinExistence type="predicted"/>
<dbReference type="RefSeq" id="WP_188663231.1">
    <property type="nucleotide sequence ID" value="NZ_BMHV01000008.1"/>
</dbReference>
<keyword evidence="1" id="KW-0472">Membrane</keyword>
<keyword evidence="1" id="KW-0812">Transmembrane</keyword>
<feature type="transmembrane region" description="Helical" evidence="1">
    <location>
        <begin position="13"/>
        <end position="32"/>
    </location>
</feature>
<evidence type="ECO:0000256" key="1">
    <source>
        <dbReference type="SAM" id="Phobius"/>
    </source>
</evidence>
<protein>
    <submittedName>
        <fullName evidence="2">Uncharacterized protein</fullName>
    </submittedName>
</protein>
<reference evidence="2" key="1">
    <citation type="journal article" date="2014" name="Int. J. Syst. Evol. Microbiol.">
        <title>Complete genome sequence of Corynebacterium casei LMG S-19264T (=DSM 44701T), isolated from a smear-ripened cheese.</title>
        <authorList>
            <consortium name="US DOE Joint Genome Institute (JGI-PGF)"/>
            <person name="Walter F."/>
            <person name="Albersmeier A."/>
            <person name="Kalinowski J."/>
            <person name="Ruckert C."/>
        </authorList>
    </citation>
    <scope>NUCLEOTIDE SEQUENCE</scope>
    <source>
        <strain evidence="2">CGMCC 1.15254</strain>
    </source>
</reference>